<reference evidence="3 4" key="1">
    <citation type="submission" date="2025-04" db="UniProtKB">
        <authorList>
            <consortium name="RefSeq"/>
        </authorList>
    </citation>
    <scope>IDENTIFICATION</scope>
</reference>
<dbReference type="RefSeq" id="XP_008473158.2">
    <property type="nucleotide sequence ID" value="XM_008474936.3"/>
</dbReference>
<name>A0A1S3D2Y9_DIACI</name>
<feature type="compositionally biased region" description="Polar residues" evidence="1">
    <location>
        <begin position="127"/>
        <end position="144"/>
    </location>
</feature>
<dbReference type="KEGG" id="dci:103510284"/>
<proteinExistence type="predicted"/>
<feature type="region of interest" description="Disordered" evidence="1">
    <location>
        <begin position="54"/>
        <end position="146"/>
    </location>
</feature>
<gene>
    <name evidence="3 4" type="primary">LOC103510284</name>
</gene>
<dbReference type="Proteomes" id="UP000079169">
    <property type="component" value="Unplaced"/>
</dbReference>
<keyword evidence="2" id="KW-1185">Reference proteome</keyword>
<evidence type="ECO:0000256" key="1">
    <source>
        <dbReference type="SAM" id="MobiDB-lite"/>
    </source>
</evidence>
<feature type="compositionally biased region" description="Polar residues" evidence="1">
    <location>
        <begin position="54"/>
        <end position="65"/>
    </location>
</feature>
<dbReference type="PaxDb" id="121845-A0A1S3D2Y9"/>
<dbReference type="AlphaFoldDB" id="A0A1S3D2Y9"/>
<evidence type="ECO:0000313" key="3">
    <source>
        <dbReference type="RefSeq" id="XP_008473158.2"/>
    </source>
</evidence>
<feature type="compositionally biased region" description="Low complexity" evidence="1">
    <location>
        <begin position="89"/>
        <end position="115"/>
    </location>
</feature>
<dbReference type="GeneID" id="103510284"/>
<sequence length="305" mass="33494">MNTAYAKVISNSYTNLTPAGTYKNGVWPSNYTAANSQQIQQMLASGQLPASYAYQTGSTPSNAKTDASGRNLAPPPLIPVMNNNAARTQQQIQQQQQRYYATGASSGGAKTASNAEIIDLSSPPNSPQRSTGASRQSGLVNGSRTSSLTAHHSSLASQMQSDLYLRYDRALVDSFQYIQEITTPSSTKPYRVSKTRVQSGILTCINRQPFMYNEDLMTTISDFISTLAPNVHPKRVIEAFNVLSIKLYVANRLQMETLTETKRYKNVYMIVPLISVVDIKEHIGAISYVLRPEPSAPAEKRARLS</sequence>
<organism evidence="2 3">
    <name type="scientific">Diaphorina citri</name>
    <name type="common">Asian citrus psyllid</name>
    <dbReference type="NCBI Taxonomy" id="121845"/>
    <lineage>
        <taxon>Eukaryota</taxon>
        <taxon>Metazoa</taxon>
        <taxon>Ecdysozoa</taxon>
        <taxon>Arthropoda</taxon>
        <taxon>Hexapoda</taxon>
        <taxon>Insecta</taxon>
        <taxon>Pterygota</taxon>
        <taxon>Neoptera</taxon>
        <taxon>Paraneoptera</taxon>
        <taxon>Hemiptera</taxon>
        <taxon>Sternorrhyncha</taxon>
        <taxon>Psylloidea</taxon>
        <taxon>Psyllidae</taxon>
        <taxon>Diaphorininae</taxon>
        <taxon>Diaphorina</taxon>
    </lineage>
</organism>
<evidence type="ECO:0000313" key="2">
    <source>
        <dbReference type="Proteomes" id="UP000079169"/>
    </source>
</evidence>
<dbReference type="RefSeq" id="XP_026680175.1">
    <property type="nucleotide sequence ID" value="XM_026824374.1"/>
</dbReference>
<protein>
    <submittedName>
        <fullName evidence="4">Uncharacterized protein LOC103510284 isoform X1</fullName>
    </submittedName>
    <submittedName>
        <fullName evidence="3">Uncharacterized protein LOC103510284 isoform X2</fullName>
    </submittedName>
</protein>
<accession>A0A1S3D2Y9</accession>
<dbReference type="STRING" id="121845.A0A1S3D2Y9"/>
<evidence type="ECO:0000313" key="4">
    <source>
        <dbReference type="RefSeq" id="XP_026680175.1"/>
    </source>
</evidence>